<dbReference type="AlphaFoldDB" id="A0A127Q6W7"/>
<protein>
    <submittedName>
        <fullName evidence="1">Uncharacterized protein</fullName>
    </submittedName>
</protein>
<accession>A0A127Q6W7</accession>
<sequence length="40" mass="4736">MLILSFLKTQLGIDSIDVFTHMQVVLPWKYQLVPKRYISI</sequence>
<dbReference type="PATRIC" id="fig|279113.9.peg.3467"/>
<dbReference type="Proteomes" id="UP000074561">
    <property type="component" value="Chromosome"/>
</dbReference>
<evidence type="ECO:0000313" key="2">
    <source>
        <dbReference type="Proteomes" id="UP000074561"/>
    </source>
</evidence>
<name>A0A127Q6W7_9BURK</name>
<proteinExistence type="predicted"/>
<dbReference type="EMBL" id="CP013234">
    <property type="protein sequence ID" value="AMP05820.1"/>
    <property type="molecule type" value="Genomic_DNA"/>
</dbReference>
<evidence type="ECO:0000313" key="1">
    <source>
        <dbReference type="EMBL" id="AMP05820.1"/>
    </source>
</evidence>
<organism evidence="1 2">
    <name type="scientific">Collimonas pratensis</name>
    <dbReference type="NCBI Taxonomy" id="279113"/>
    <lineage>
        <taxon>Bacteria</taxon>
        <taxon>Pseudomonadati</taxon>
        <taxon>Pseudomonadota</taxon>
        <taxon>Betaproteobacteria</taxon>
        <taxon>Burkholderiales</taxon>
        <taxon>Oxalobacteraceae</taxon>
        <taxon>Collimonas</taxon>
    </lineage>
</organism>
<dbReference type="KEGG" id="cpra:CPter91_3496"/>
<reference evidence="1 2" key="1">
    <citation type="submission" date="2015-11" db="EMBL/GenBank/DDBJ databases">
        <title>Exploring the genomic traits of fungus-feeding bacterial genus Collimonas.</title>
        <authorList>
            <person name="Song C."/>
            <person name="Schmidt R."/>
            <person name="de Jager V."/>
            <person name="Krzyzanowska D."/>
            <person name="Jongedijk E."/>
            <person name="Cankar K."/>
            <person name="Beekwilder J."/>
            <person name="van Veen A."/>
            <person name="de Boer W."/>
            <person name="van Veen J.A."/>
            <person name="Garbeva P."/>
        </authorList>
    </citation>
    <scope>NUCLEOTIDE SEQUENCE [LARGE SCALE GENOMIC DNA]</scope>
    <source>
        <strain evidence="1 2">Ter91</strain>
    </source>
</reference>
<gene>
    <name evidence="1" type="ORF">CPter91_3496</name>
</gene>